<dbReference type="EMBL" id="CP150886">
    <property type="protein sequence ID" value="WZB90357.1"/>
    <property type="molecule type" value="Genomic_DNA"/>
</dbReference>
<keyword evidence="2" id="KW-1185">Reference proteome</keyword>
<evidence type="ECO:0008006" key="3">
    <source>
        <dbReference type="Google" id="ProtNLM"/>
    </source>
</evidence>
<reference evidence="1 2" key="1">
    <citation type="submission" date="2024-04" db="EMBL/GenBank/DDBJ databases">
        <title>Okeanomitos corallinicola gen. &amp; sp. nov. (Nostocales, Cyanobacteria), a new toxic marine heterocyst-forming cyanobacterium from a coral reef.</title>
        <authorList>
            <person name="Li H."/>
            <person name="Li R."/>
            <person name="Kang J."/>
            <person name="Hii K.S."/>
            <person name="Mohamed H.F."/>
            <person name="Xu X."/>
            <person name="Luo Z."/>
        </authorList>
    </citation>
    <scope>NUCLEOTIDE SEQUENCE [LARGE SCALE GENOMIC DNA]</scope>
    <source>
        <strain evidence="1 2">TIOX110</strain>
    </source>
</reference>
<dbReference type="RefSeq" id="WP_353933257.1">
    <property type="nucleotide sequence ID" value="NZ_CP150886.1"/>
</dbReference>
<protein>
    <recommendedName>
        <fullName evidence="3">Transposase</fullName>
    </recommendedName>
</protein>
<gene>
    <name evidence="1" type="ORF">WJM97_04385</name>
</gene>
<proteinExistence type="predicted"/>
<organism evidence="1 2">
    <name type="scientific">Okeanomitos corallinicola TIOX110</name>
    <dbReference type="NCBI Taxonomy" id="3133117"/>
    <lineage>
        <taxon>Bacteria</taxon>
        <taxon>Bacillati</taxon>
        <taxon>Cyanobacteriota</taxon>
        <taxon>Cyanophyceae</taxon>
        <taxon>Nostocales</taxon>
        <taxon>Aphanizomenonaceae</taxon>
        <taxon>Okeanomitos</taxon>
    </lineage>
</organism>
<evidence type="ECO:0000313" key="1">
    <source>
        <dbReference type="EMBL" id="WZB90357.1"/>
    </source>
</evidence>
<dbReference type="Proteomes" id="UP001483337">
    <property type="component" value="Chromosome"/>
</dbReference>
<name>A0ABZ2UZ14_9CYAN</name>
<sequence>MLQVFTLGNNFPDNKKMLGKLYGLRTWVEYSFRQCKQELGWTD</sequence>
<accession>A0ABZ2UZ14</accession>
<evidence type="ECO:0000313" key="2">
    <source>
        <dbReference type="Proteomes" id="UP001483337"/>
    </source>
</evidence>